<name>X0R6Y6_RHOWR</name>
<evidence type="ECO:0000313" key="2">
    <source>
        <dbReference type="EMBL" id="GAF46725.1"/>
    </source>
</evidence>
<organism evidence="2 3">
    <name type="scientific">Rhodococcus wratislaviensis NBRC 100605</name>
    <dbReference type="NCBI Taxonomy" id="1219028"/>
    <lineage>
        <taxon>Bacteria</taxon>
        <taxon>Bacillati</taxon>
        <taxon>Actinomycetota</taxon>
        <taxon>Actinomycetes</taxon>
        <taxon>Mycobacteriales</taxon>
        <taxon>Nocardiaceae</taxon>
        <taxon>Rhodococcus</taxon>
    </lineage>
</organism>
<dbReference type="AlphaFoldDB" id="X0R6Y6"/>
<dbReference type="Proteomes" id="UP000019491">
    <property type="component" value="Unassembled WGS sequence"/>
</dbReference>
<sequence length="246" mass="26896">MTSAGTRQPRTGRRPVGKHDFGLDWCMAEVQGDARLRQLKTPRAAAIAGIVFAVLFAISFVLVRTALPGGVVTDTAWVGRTGSRMSVALTLLPFAGIAFLWFVAVIRDRLGDLEDRFFSTVFLGSGLLFLAMIFTSTAVAGGVLAISRQSDLPQSSIVYFGREVMLQINNVYALRMAGVFMISLGTIWLRTGLMPRWLAVITYLVALSLLLVVSLSFWVTLLFPAWVLLISVFILAGGRHESTRPN</sequence>
<evidence type="ECO:0000256" key="1">
    <source>
        <dbReference type="SAM" id="Phobius"/>
    </source>
</evidence>
<feature type="transmembrane region" description="Helical" evidence="1">
    <location>
        <begin position="172"/>
        <end position="190"/>
    </location>
</feature>
<keyword evidence="1" id="KW-1133">Transmembrane helix</keyword>
<feature type="transmembrane region" description="Helical" evidence="1">
    <location>
        <begin position="197"/>
        <end position="215"/>
    </location>
</feature>
<gene>
    <name evidence="2" type="ORF">RW1_033_00210</name>
</gene>
<evidence type="ECO:0000313" key="3">
    <source>
        <dbReference type="Proteomes" id="UP000019491"/>
    </source>
</evidence>
<keyword evidence="1" id="KW-0812">Transmembrane</keyword>
<feature type="transmembrane region" description="Helical" evidence="1">
    <location>
        <begin position="44"/>
        <end position="67"/>
    </location>
</feature>
<accession>X0R6Y6</accession>
<keyword evidence="1" id="KW-0472">Membrane</keyword>
<proteinExistence type="predicted"/>
<feature type="transmembrane region" description="Helical" evidence="1">
    <location>
        <begin position="87"/>
        <end position="106"/>
    </location>
</feature>
<protein>
    <recommendedName>
        <fullName evidence="4">DUF4386 family protein</fullName>
    </recommendedName>
</protein>
<keyword evidence="3" id="KW-1185">Reference proteome</keyword>
<reference evidence="2 3" key="1">
    <citation type="submission" date="2014-02" db="EMBL/GenBank/DDBJ databases">
        <title>Whole genome shotgun sequence of Rhodococcus wratislaviensis NBRC 100605.</title>
        <authorList>
            <person name="Hosoyama A."/>
            <person name="Tsuchikane K."/>
            <person name="Yoshida I."/>
            <person name="Ohji S."/>
            <person name="Ichikawa N."/>
            <person name="Yamazoe A."/>
            <person name="Fujita N."/>
        </authorList>
    </citation>
    <scope>NUCLEOTIDE SEQUENCE [LARGE SCALE GENOMIC DNA]</scope>
    <source>
        <strain evidence="2 3">NBRC 100605</strain>
    </source>
</reference>
<dbReference type="EMBL" id="BAWF01000033">
    <property type="protein sequence ID" value="GAF46725.1"/>
    <property type="molecule type" value="Genomic_DNA"/>
</dbReference>
<feature type="transmembrane region" description="Helical" evidence="1">
    <location>
        <begin position="118"/>
        <end position="146"/>
    </location>
</feature>
<comment type="caution">
    <text evidence="2">The sequence shown here is derived from an EMBL/GenBank/DDBJ whole genome shotgun (WGS) entry which is preliminary data.</text>
</comment>
<evidence type="ECO:0008006" key="4">
    <source>
        <dbReference type="Google" id="ProtNLM"/>
    </source>
</evidence>